<dbReference type="InterPro" id="IPR027417">
    <property type="entry name" value="P-loop_NTPase"/>
</dbReference>
<comment type="subcellular location">
    <subcellularLocation>
        <location evidence="1">Cytoplasm</location>
    </subcellularLocation>
</comment>
<dbReference type="PANTHER" id="PTHR30473">
    <property type="entry name" value="PROTEIN PHOH"/>
    <property type="match status" value="1"/>
</dbReference>
<evidence type="ECO:0000313" key="9">
    <source>
        <dbReference type="Proteomes" id="UP000503297"/>
    </source>
</evidence>
<dbReference type="KEGG" id="bwa:HLV38_01785"/>
<dbReference type="Pfam" id="PF02562">
    <property type="entry name" value="PhoH"/>
    <property type="match status" value="1"/>
</dbReference>
<feature type="domain" description="PhoH-like protein" evidence="7">
    <location>
        <begin position="113"/>
        <end position="314"/>
    </location>
</feature>
<dbReference type="SUPFAM" id="SSF52540">
    <property type="entry name" value="P-loop containing nucleoside triphosphate hydrolases"/>
    <property type="match status" value="1"/>
</dbReference>
<evidence type="ECO:0000256" key="1">
    <source>
        <dbReference type="ARBA" id="ARBA00004496"/>
    </source>
</evidence>
<keyword evidence="3" id="KW-0963">Cytoplasm</keyword>
<keyword evidence="9" id="KW-1185">Reference proteome</keyword>
<dbReference type="InterPro" id="IPR003714">
    <property type="entry name" value="PhoH"/>
</dbReference>
<dbReference type="GO" id="GO:0005524">
    <property type="term" value="F:ATP binding"/>
    <property type="evidence" value="ECO:0007669"/>
    <property type="project" value="UniProtKB-KW"/>
</dbReference>
<evidence type="ECO:0000256" key="4">
    <source>
        <dbReference type="ARBA" id="ARBA00022741"/>
    </source>
</evidence>
<organism evidence="8 9">
    <name type="scientific">Berryella wangjianweii</name>
    <dbReference type="NCBI Taxonomy" id="2734634"/>
    <lineage>
        <taxon>Bacteria</taxon>
        <taxon>Bacillati</taxon>
        <taxon>Actinomycetota</taxon>
        <taxon>Coriobacteriia</taxon>
        <taxon>Eggerthellales</taxon>
        <taxon>Eggerthellaceae</taxon>
        <taxon>Berryella</taxon>
    </lineage>
</organism>
<comment type="similarity">
    <text evidence="2">Belongs to the PhoH family.</text>
</comment>
<evidence type="ECO:0000313" key="8">
    <source>
        <dbReference type="EMBL" id="QKF06994.1"/>
    </source>
</evidence>
<protein>
    <recommendedName>
        <fullName evidence="6">PhoH-like protein</fullName>
    </recommendedName>
</protein>
<evidence type="ECO:0000259" key="7">
    <source>
        <dbReference type="Pfam" id="PF02562"/>
    </source>
</evidence>
<evidence type="ECO:0000256" key="5">
    <source>
        <dbReference type="ARBA" id="ARBA00022840"/>
    </source>
</evidence>
<proteinExistence type="inferred from homology"/>
<reference evidence="9" key="1">
    <citation type="submission" date="2020-05" db="EMBL/GenBank/DDBJ databases">
        <title>Novel species in genus Nocardioides.</title>
        <authorList>
            <person name="Zhang G."/>
        </authorList>
    </citation>
    <scope>NUCLEOTIDE SEQUENCE [LARGE SCALE GENOMIC DNA]</scope>
    <source>
        <strain evidence="9">zg-1050</strain>
    </source>
</reference>
<dbReference type="AlphaFoldDB" id="A0A6M8J0D8"/>
<keyword evidence="4" id="KW-0547">Nucleotide-binding</keyword>
<evidence type="ECO:0000256" key="6">
    <source>
        <dbReference type="ARBA" id="ARBA00039970"/>
    </source>
</evidence>
<dbReference type="FunFam" id="3.40.50.300:FF:000013">
    <property type="entry name" value="PhoH family ATPase"/>
    <property type="match status" value="1"/>
</dbReference>
<sequence>MTQNALPSSQTIRLAPGTDPALVCGPGDRNLRRLEALLGVCASMRDETVALEGDAADVSAAALVVAELQALSRQGAAPGPSLVERAVHAARAGGHLPSQLRDDVLYAGRQGAVRPKTSGQKRYADAIRNNVITFGLGPAGTGKTFLAMALAAAALERREVGRIVLTRPVVEAGESLGFLPGTLAEKVDPYIRPLYDALFSLIGAERARELIDTGVVEIVPLAFMRGRTLSDSFIVLDEAQNATPAQMKMFLTRLGFGSRMVVTGDASQFDIASGPSGLLRARRVLEGMPDVAFAELSGADVVRHSLVSRIVAAYARFEEEGA</sequence>
<dbReference type="GO" id="GO:0005829">
    <property type="term" value="C:cytosol"/>
    <property type="evidence" value="ECO:0007669"/>
    <property type="project" value="TreeGrafter"/>
</dbReference>
<dbReference type="Gene3D" id="3.40.50.300">
    <property type="entry name" value="P-loop containing nucleotide triphosphate hydrolases"/>
    <property type="match status" value="1"/>
</dbReference>
<dbReference type="EMBL" id="CP053716">
    <property type="protein sequence ID" value="QKF06994.1"/>
    <property type="molecule type" value="Genomic_DNA"/>
</dbReference>
<dbReference type="PANTHER" id="PTHR30473:SF1">
    <property type="entry name" value="PHOH-LIKE PROTEIN"/>
    <property type="match status" value="1"/>
</dbReference>
<evidence type="ECO:0000256" key="3">
    <source>
        <dbReference type="ARBA" id="ARBA00022490"/>
    </source>
</evidence>
<keyword evidence="5" id="KW-0067">ATP-binding</keyword>
<dbReference type="RefSeq" id="WP_173163763.1">
    <property type="nucleotide sequence ID" value="NZ_CP053716.1"/>
</dbReference>
<dbReference type="InterPro" id="IPR051451">
    <property type="entry name" value="PhoH2-like"/>
</dbReference>
<dbReference type="Proteomes" id="UP000503297">
    <property type="component" value="Chromosome"/>
</dbReference>
<gene>
    <name evidence="8" type="ORF">HLV38_01785</name>
</gene>
<name>A0A6M8J0D8_9ACTN</name>
<accession>A0A6M8J0D8</accession>
<evidence type="ECO:0000256" key="2">
    <source>
        <dbReference type="ARBA" id="ARBA00010393"/>
    </source>
</evidence>